<dbReference type="Proteomes" id="UP000003536">
    <property type="component" value="Unassembled WGS sequence"/>
</dbReference>
<evidence type="ECO:0000313" key="1">
    <source>
        <dbReference type="EMBL" id="EHD06753.1"/>
    </source>
</evidence>
<protein>
    <submittedName>
        <fullName evidence="1">Uncharacterized protein</fullName>
    </submittedName>
</protein>
<proteinExistence type="predicted"/>
<comment type="caution">
    <text evidence="1">The sequence shown here is derived from an EMBL/GenBank/DDBJ whole genome shotgun (WGS) entry which is preliminary data.</text>
</comment>
<sequence>MRHPIQKSGFTADCLAWGDNPGFTAAFFMHGKSDVSNDGEG</sequence>
<accession>G5S6C0</accession>
<dbReference type="EMBL" id="AFCX01000108">
    <property type="protein sequence ID" value="EHD06753.1"/>
    <property type="molecule type" value="Genomic_DNA"/>
</dbReference>
<name>G5S6C0_SALET</name>
<gene>
    <name evidence="1" type="ORF">LTSEWAN_0301</name>
</gene>
<organism evidence="1 2">
    <name type="scientific">Salmonella enterica subsp. enterica serovar Wandsworth str. A4-580</name>
    <dbReference type="NCBI Taxonomy" id="913086"/>
    <lineage>
        <taxon>Bacteria</taxon>
        <taxon>Pseudomonadati</taxon>
        <taxon>Pseudomonadota</taxon>
        <taxon>Gammaproteobacteria</taxon>
        <taxon>Enterobacterales</taxon>
        <taxon>Enterobacteriaceae</taxon>
        <taxon>Salmonella</taxon>
    </lineage>
</organism>
<evidence type="ECO:0000313" key="2">
    <source>
        <dbReference type="Proteomes" id="UP000003536"/>
    </source>
</evidence>
<reference evidence="1 2" key="1">
    <citation type="journal article" date="2011" name="BMC Genomics">
        <title>Genome sequencing reveals diversification of virulence factor content and possible host adaptation in distinct subpopulations of Salmonella enterica.</title>
        <authorList>
            <person name="den Bakker H.C."/>
            <person name="Moreno Switt A.I."/>
            <person name="Govoni G."/>
            <person name="Cummings C.A."/>
            <person name="Ranieri M.L."/>
            <person name="Degoricija L."/>
            <person name="Hoelzer K."/>
            <person name="Rodriguez-Rivera L.D."/>
            <person name="Brown S."/>
            <person name="Bolchacova E."/>
            <person name="Furtado M.R."/>
            <person name="Wiedmann M."/>
        </authorList>
    </citation>
    <scope>NUCLEOTIDE SEQUENCE [LARGE SCALE GENOMIC DNA]</scope>
    <source>
        <strain evidence="1 2">A4-580</strain>
    </source>
</reference>
<dbReference type="AlphaFoldDB" id="G5S6C0"/>